<dbReference type="Pfam" id="PF08220">
    <property type="entry name" value="HTH_DeoR"/>
    <property type="match status" value="1"/>
</dbReference>
<evidence type="ECO:0000256" key="2">
    <source>
        <dbReference type="ARBA" id="ARBA00012035"/>
    </source>
</evidence>
<keyword evidence="13 14" id="KW-0119">Carbohydrate metabolism</keyword>
<dbReference type="CDD" id="cd01174">
    <property type="entry name" value="ribokinase"/>
    <property type="match status" value="1"/>
</dbReference>
<keyword evidence="10 14" id="KW-0630">Potassium</keyword>
<keyword evidence="8 14" id="KW-0067">ATP-binding</keyword>
<feature type="binding site" evidence="14">
    <location>
        <position position="383"/>
    </location>
    <ligand>
        <name>K(+)</name>
        <dbReference type="ChEBI" id="CHEBI:29103"/>
    </ligand>
</feature>
<evidence type="ECO:0000313" key="16">
    <source>
        <dbReference type="EMBL" id="WPC76279.1"/>
    </source>
</evidence>
<evidence type="ECO:0000313" key="17">
    <source>
        <dbReference type="Proteomes" id="UP001304071"/>
    </source>
</evidence>
<keyword evidence="11" id="KW-0805">Transcription regulation</keyword>
<gene>
    <name evidence="14 16" type="primary">rbsK</name>
    <name evidence="16" type="ORF">R8Z52_17265</name>
</gene>
<evidence type="ECO:0000259" key="15">
    <source>
        <dbReference type="PROSITE" id="PS51000"/>
    </source>
</evidence>
<dbReference type="EMBL" id="CP138204">
    <property type="protein sequence ID" value="WPC76279.1"/>
    <property type="molecule type" value="Genomic_DNA"/>
</dbReference>
<evidence type="ECO:0000256" key="8">
    <source>
        <dbReference type="ARBA" id="ARBA00022840"/>
    </source>
</evidence>
<evidence type="ECO:0000256" key="1">
    <source>
        <dbReference type="ARBA" id="ARBA00005380"/>
    </source>
</evidence>
<comment type="subunit">
    <text evidence="14">Homodimer.</text>
</comment>
<evidence type="ECO:0000256" key="4">
    <source>
        <dbReference type="ARBA" id="ARBA00022679"/>
    </source>
</evidence>
<keyword evidence="17" id="KW-1185">Reference proteome</keyword>
<comment type="function">
    <text evidence="14">Catalyzes the phosphorylation of ribose at O-5 in a reaction requiring ATP and magnesium. The resulting D-ribose-5-phosphate can then be used either for sythesis of nucleotides, histidine, and tryptophan, or as a component of the pentose phosphate pathway.</text>
</comment>
<feature type="binding site" evidence="14">
    <location>
        <position position="380"/>
    </location>
    <ligand>
        <name>K(+)</name>
        <dbReference type="ChEBI" id="CHEBI:29103"/>
    </ligand>
</feature>
<organism evidence="16 17">
    <name type="scientific">Vibrio porteresiae DSM 19223</name>
    <dbReference type="NCBI Taxonomy" id="1123496"/>
    <lineage>
        <taxon>Bacteria</taxon>
        <taxon>Pseudomonadati</taxon>
        <taxon>Pseudomonadota</taxon>
        <taxon>Gammaproteobacteria</taxon>
        <taxon>Vibrionales</taxon>
        <taxon>Vibrionaceae</taxon>
        <taxon>Vibrio</taxon>
    </lineage>
</organism>
<dbReference type="InterPro" id="IPR036390">
    <property type="entry name" value="WH_DNA-bd_sf"/>
</dbReference>
<accession>A0ABZ0QIM6</accession>
<feature type="binding site" evidence="14">
    <location>
        <begin position="109"/>
        <end position="111"/>
    </location>
    <ligand>
        <name>substrate</name>
    </ligand>
</feature>
<protein>
    <recommendedName>
        <fullName evidence="3 14">Ribokinase</fullName>
        <shortName evidence="14">RK</shortName>
        <ecNumber evidence="2 14">2.7.1.15</ecNumber>
    </recommendedName>
</protein>
<dbReference type="PANTHER" id="PTHR10584:SF166">
    <property type="entry name" value="RIBOKINASE"/>
    <property type="match status" value="1"/>
</dbReference>
<dbReference type="PRINTS" id="PR00037">
    <property type="entry name" value="HTHLACR"/>
</dbReference>
<evidence type="ECO:0000256" key="9">
    <source>
        <dbReference type="ARBA" id="ARBA00022842"/>
    </source>
</evidence>
<evidence type="ECO:0000256" key="13">
    <source>
        <dbReference type="ARBA" id="ARBA00023277"/>
    </source>
</evidence>
<dbReference type="PRINTS" id="PR00990">
    <property type="entry name" value="RIBOKINASE"/>
</dbReference>
<evidence type="ECO:0000256" key="11">
    <source>
        <dbReference type="ARBA" id="ARBA00023015"/>
    </source>
</evidence>
<feature type="binding site" evidence="14">
    <location>
        <position position="238"/>
    </location>
    <ligand>
        <name>substrate</name>
    </ligand>
</feature>
<comment type="subcellular location">
    <subcellularLocation>
        <location evidence="14">Cytoplasm</location>
    </subcellularLocation>
</comment>
<evidence type="ECO:0000256" key="7">
    <source>
        <dbReference type="ARBA" id="ARBA00022777"/>
    </source>
</evidence>
<comment type="similarity">
    <text evidence="14">Belongs to the carbohydrate kinase PfkB family. Ribokinase subfamily.</text>
</comment>
<dbReference type="PANTHER" id="PTHR10584">
    <property type="entry name" value="SUGAR KINASE"/>
    <property type="match status" value="1"/>
</dbReference>
<dbReference type="Pfam" id="PF00294">
    <property type="entry name" value="PfkB"/>
    <property type="match status" value="1"/>
</dbReference>
<feature type="binding site" evidence="14">
    <location>
        <position position="385"/>
    </location>
    <ligand>
        <name>K(+)</name>
        <dbReference type="ChEBI" id="CHEBI:29103"/>
    </ligand>
</feature>
<comment type="catalytic activity">
    <reaction evidence="14">
        <text>D-ribose + ATP = D-ribose 5-phosphate + ADP + H(+)</text>
        <dbReference type="Rhea" id="RHEA:13697"/>
        <dbReference type="ChEBI" id="CHEBI:15378"/>
        <dbReference type="ChEBI" id="CHEBI:30616"/>
        <dbReference type="ChEBI" id="CHEBI:47013"/>
        <dbReference type="ChEBI" id="CHEBI:78346"/>
        <dbReference type="ChEBI" id="CHEBI:456216"/>
        <dbReference type="EC" id="2.7.1.15"/>
    </reaction>
</comment>
<dbReference type="InterPro" id="IPR002173">
    <property type="entry name" value="Carboh/pur_kinase_PfkB_CS"/>
</dbReference>
<dbReference type="Proteomes" id="UP001304071">
    <property type="component" value="Chromosome 2"/>
</dbReference>
<dbReference type="NCBIfam" id="TIGR02152">
    <property type="entry name" value="D_ribokin_bact"/>
    <property type="match status" value="1"/>
</dbReference>
<keyword evidence="12" id="KW-0804">Transcription</keyword>
<feature type="binding site" evidence="14">
    <location>
        <position position="346"/>
    </location>
    <ligand>
        <name>K(+)</name>
        <dbReference type="ChEBI" id="CHEBI:29103"/>
    </ligand>
</feature>
<reference evidence="16 17" key="1">
    <citation type="submission" date="2023-11" db="EMBL/GenBank/DDBJ databases">
        <title>Plant-associative lifestyle of Vibrio porteresiae and its evolutionary dynamics.</title>
        <authorList>
            <person name="Rameshkumar N."/>
            <person name="Kirti K."/>
        </authorList>
    </citation>
    <scope>NUCLEOTIDE SEQUENCE [LARGE SCALE GENOMIC DNA]</scope>
    <source>
        <strain evidence="16 17">MSSRF30</strain>
    </source>
</reference>
<dbReference type="HAMAP" id="MF_01987">
    <property type="entry name" value="Ribokinase"/>
    <property type="match status" value="1"/>
</dbReference>
<evidence type="ECO:0000256" key="6">
    <source>
        <dbReference type="ARBA" id="ARBA00022741"/>
    </source>
</evidence>
<dbReference type="GO" id="GO:0004747">
    <property type="term" value="F:ribokinase activity"/>
    <property type="evidence" value="ECO:0007669"/>
    <property type="project" value="UniProtKB-EC"/>
</dbReference>
<sequence length="409" mass="44317">MYRETRREHIIQLLRRQGQASVVFLASYFDVTKETIRSDLAQLQQDGLVTRHHGGVSLKKHLMQNELIQASRFDISRLMQHHHPVHSVHNGKRNTKSMVGKVCVFGSFNVDIVAKVSRFPKPGETLIAKETTFGPGGKGANQALAAHFAGARVHFATKVGFDQFNQFARQHFDSCGLDSFSLYETDKASTGSAVIYVNDDSENVIAISPGANQTVTGEEVADLLPYLKESKVLLVQLENNFDAIEGMLKLAHGLGLQVILNPAPYAKEVDNFISQVDIITPNETEASQISGIDIVDLDTAKQAAAVIHQKGAKAVIITMGRHGAVLFDGDKYSHVPAFNAVAVDSTGAGDAFNGALASSLAQEQSLSQSILFASAFASLAVEREGAANMPNVNLVEARMVQQPLSIRNI</sequence>
<dbReference type="InterPro" id="IPR011877">
    <property type="entry name" value="Ribokinase"/>
</dbReference>
<proteinExistence type="inferred from homology"/>
<dbReference type="SUPFAM" id="SSF46785">
    <property type="entry name" value="Winged helix' DNA-binding domain"/>
    <property type="match status" value="1"/>
</dbReference>
<dbReference type="InterPro" id="IPR029056">
    <property type="entry name" value="Ribokinase-like"/>
</dbReference>
<feature type="binding site" evidence="14">
    <location>
        <position position="344"/>
    </location>
    <ligand>
        <name>K(+)</name>
        <dbReference type="ChEBI" id="CHEBI:29103"/>
    </ligand>
</feature>
<name>A0ABZ0QIM6_9VIBR</name>
<dbReference type="Gene3D" id="3.40.1190.20">
    <property type="match status" value="1"/>
</dbReference>
<feature type="binding site" evidence="14">
    <location>
        <begin position="349"/>
        <end position="350"/>
    </location>
    <ligand>
        <name>ATP</name>
        <dbReference type="ChEBI" id="CHEBI:30616"/>
    </ligand>
</feature>
<dbReference type="InterPro" id="IPR001034">
    <property type="entry name" value="DeoR_HTH"/>
</dbReference>
<dbReference type="SMART" id="SM00420">
    <property type="entry name" value="HTH_DEOR"/>
    <property type="match status" value="1"/>
</dbReference>
<feature type="binding site" evidence="14">
    <location>
        <begin position="318"/>
        <end position="323"/>
    </location>
    <ligand>
        <name>ATP</name>
        <dbReference type="ChEBI" id="CHEBI:30616"/>
    </ligand>
</feature>
<feature type="domain" description="HTH deoR-type" evidence="15">
    <location>
        <begin position="3"/>
        <end position="58"/>
    </location>
</feature>
<evidence type="ECO:0000256" key="12">
    <source>
        <dbReference type="ARBA" id="ARBA00023163"/>
    </source>
</evidence>
<feature type="active site" description="Proton acceptor" evidence="14">
    <location>
        <position position="350"/>
    </location>
</feature>
<dbReference type="InterPro" id="IPR002139">
    <property type="entry name" value="Ribo/fructo_kinase"/>
</dbReference>
<dbReference type="Gene3D" id="1.10.10.10">
    <property type="entry name" value="Winged helix-like DNA-binding domain superfamily/Winged helix DNA-binding domain"/>
    <property type="match status" value="1"/>
</dbReference>
<dbReference type="PROSITE" id="PS51000">
    <property type="entry name" value="HTH_DEOR_2"/>
    <property type="match status" value="1"/>
</dbReference>
<feature type="binding site" evidence="14">
    <location>
        <begin position="137"/>
        <end position="141"/>
    </location>
    <ligand>
        <name>substrate</name>
    </ligand>
</feature>
<feature type="binding site" evidence="14">
    <location>
        <position position="350"/>
    </location>
    <ligand>
        <name>substrate</name>
    </ligand>
</feature>
<keyword evidence="5 14" id="KW-0479">Metal-binding</keyword>
<keyword evidence="14" id="KW-0963">Cytoplasm</keyword>
<keyword evidence="9 14" id="KW-0460">Magnesium</keyword>
<comment type="cofactor">
    <cofactor evidence="14">
        <name>Mg(2+)</name>
        <dbReference type="ChEBI" id="CHEBI:18420"/>
    </cofactor>
    <text evidence="14">Requires a divalent cation, most likely magnesium in vivo, as an electrophilic catalyst to aid phosphoryl group transfer. It is the chelate of the metal and the nucleotide that is the actual substrate.</text>
</comment>
<feature type="binding site" evidence="14">
    <location>
        <position position="282"/>
    </location>
    <ligand>
        <name>ATP</name>
        <dbReference type="ChEBI" id="CHEBI:30616"/>
    </ligand>
</feature>
<dbReference type="EC" id="2.7.1.15" evidence="2 14"/>
<evidence type="ECO:0000256" key="3">
    <source>
        <dbReference type="ARBA" id="ARBA00016943"/>
    </source>
</evidence>
<evidence type="ECO:0000256" key="14">
    <source>
        <dbReference type="HAMAP-Rule" id="MF_01987"/>
    </source>
</evidence>
<keyword evidence="7 14" id="KW-0418">Kinase</keyword>
<evidence type="ECO:0000256" key="5">
    <source>
        <dbReference type="ARBA" id="ARBA00022723"/>
    </source>
</evidence>
<dbReference type="InterPro" id="IPR011611">
    <property type="entry name" value="PfkB_dom"/>
</dbReference>
<dbReference type="InterPro" id="IPR036388">
    <property type="entry name" value="WH-like_DNA-bd_sf"/>
</dbReference>
<keyword evidence="4 14" id="KW-0808">Transferase</keyword>
<comment type="similarity">
    <text evidence="1">Belongs to the carbohydrate kinase pfkB family.</text>
</comment>
<dbReference type="SUPFAM" id="SSF53613">
    <property type="entry name" value="Ribokinase-like"/>
    <property type="match status" value="1"/>
</dbReference>
<dbReference type="RefSeq" id="WP_261896699.1">
    <property type="nucleotide sequence ID" value="NZ_AP024896.1"/>
</dbReference>
<comment type="pathway">
    <text evidence="14">Carbohydrate metabolism; D-ribose degradation; D-ribose 5-phosphate from beta-D-ribopyranose: step 2/2.</text>
</comment>
<dbReference type="PROSITE" id="PS00584">
    <property type="entry name" value="PFKB_KINASES_2"/>
    <property type="match status" value="1"/>
</dbReference>
<keyword evidence="6 14" id="KW-0547">Nucleotide-binding</keyword>
<evidence type="ECO:0000256" key="10">
    <source>
        <dbReference type="ARBA" id="ARBA00022958"/>
    </source>
</evidence>
<comment type="caution">
    <text evidence="14">Lacks conserved residue(s) required for the propagation of feature annotation.</text>
</comment>
<comment type="activity regulation">
    <text evidence="14">Activated by a monovalent cation that binds near, but not in, the active site. The most likely occupant of the site in vivo is potassium. Ion binding induces a conformational change that may alter substrate affinity.</text>
</comment>